<dbReference type="AlphaFoldDB" id="A0A7R9GF24"/>
<name>A0A7R9GF24_9CRUS</name>
<keyword evidence="4 9" id="KW-0812">Transmembrane</keyword>
<proteinExistence type="inferred from homology"/>
<dbReference type="CDD" id="cd15862">
    <property type="entry name" value="SNARE_Vti1"/>
    <property type="match status" value="1"/>
</dbReference>
<dbReference type="GO" id="GO:0048280">
    <property type="term" value="P:vesicle fusion with Golgi apparatus"/>
    <property type="evidence" value="ECO:0007669"/>
    <property type="project" value="TreeGrafter"/>
</dbReference>
<evidence type="ECO:0000313" key="11">
    <source>
        <dbReference type="EMBL" id="CAD7280095.1"/>
    </source>
</evidence>
<dbReference type="GO" id="GO:0005484">
    <property type="term" value="F:SNAP receptor activity"/>
    <property type="evidence" value="ECO:0007669"/>
    <property type="project" value="TreeGrafter"/>
</dbReference>
<dbReference type="FunFam" id="1.20.5.110:FF:000002">
    <property type="entry name" value="Vesicle transport through interaction with t-SNAREsB"/>
    <property type="match status" value="1"/>
</dbReference>
<dbReference type="GO" id="GO:0031902">
    <property type="term" value="C:late endosome membrane"/>
    <property type="evidence" value="ECO:0007669"/>
    <property type="project" value="TreeGrafter"/>
</dbReference>
<dbReference type="Proteomes" id="UP000678499">
    <property type="component" value="Unassembled WGS sequence"/>
</dbReference>
<dbReference type="SUPFAM" id="SSF47661">
    <property type="entry name" value="t-snare proteins"/>
    <property type="match status" value="1"/>
</dbReference>
<dbReference type="GO" id="GO:0031201">
    <property type="term" value="C:SNARE complex"/>
    <property type="evidence" value="ECO:0007669"/>
    <property type="project" value="TreeGrafter"/>
</dbReference>
<comment type="subcellular location">
    <subcellularLocation>
        <location evidence="1">Membrane</location>
        <topology evidence="1">Single-pass type IV membrane protein</topology>
    </subcellularLocation>
</comment>
<dbReference type="GO" id="GO:0005794">
    <property type="term" value="C:Golgi apparatus"/>
    <property type="evidence" value="ECO:0007669"/>
    <property type="project" value="TreeGrafter"/>
</dbReference>
<dbReference type="EMBL" id="CAJPEX010001937">
    <property type="protein sequence ID" value="CAG0920247.1"/>
    <property type="molecule type" value="Genomic_DNA"/>
</dbReference>
<dbReference type="GO" id="GO:0016236">
    <property type="term" value="P:macroautophagy"/>
    <property type="evidence" value="ECO:0007669"/>
    <property type="project" value="TreeGrafter"/>
</dbReference>
<dbReference type="GO" id="GO:0005829">
    <property type="term" value="C:cytosol"/>
    <property type="evidence" value="ECO:0007669"/>
    <property type="project" value="GOC"/>
</dbReference>
<evidence type="ECO:0000256" key="1">
    <source>
        <dbReference type="ARBA" id="ARBA00004211"/>
    </source>
</evidence>
<evidence type="ECO:0000256" key="5">
    <source>
        <dbReference type="ARBA" id="ARBA00022927"/>
    </source>
</evidence>
<keyword evidence="12" id="KW-1185">Reference proteome</keyword>
<dbReference type="GO" id="GO:0012507">
    <property type="term" value="C:ER to Golgi transport vesicle membrane"/>
    <property type="evidence" value="ECO:0007669"/>
    <property type="project" value="TreeGrafter"/>
</dbReference>
<reference evidence="11" key="1">
    <citation type="submission" date="2020-11" db="EMBL/GenBank/DDBJ databases">
        <authorList>
            <person name="Tran Van P."/>
        </authorList>
    </citation>
    <scope>NUCLEOTIDE SEQUENCE</scope>
</reference>
<evidence type="ECO:0000256" key="4">
    <source>
        <dbReference type="ARBA" id="ARBA00022692"/>
    </source>
</evidence>
<evidence type="ECO:0000256" key="8">
    <source>
        <dbReference type="ARBA" id="ARBA00023136"/>
    </source>
</evidence>
<dbReference type="InterPro" id="IPR007705">
    <property type="entry name" value="Vesicle_trsprt_v-SNARE_N"/>
</dbReference>
<keyword evidence="5" id="KW-0653">Protein transport</keyword>
<dbReference type="GO" id="GO:0005789">
    <property type="term" value="C:endoplasmic reticulum membrane"/>
    <property type="evidence" value="ECO:0007669"/>
    <property type="project" value="TreeGrafter"/>
</dbReference>
<sequence length="220" mass="24519">MSDASLSSLLRQYEEQFGVVSADLVSKIGEIKSSPSRSRVLEDEAEVLLQDAKDILEQVGLEIRSLNGVEKQKWINRSKSYHAELKRVIRELKLALNEPVDEETSREQLFGAALNSDQKQKLLSSVDKAEESSRHLNQGFAALQETHEIGAKILADLDGQRETLLRSQHKMRGMNSDLDESSRVAGRMIQRVNQNKAVLLAVLGTFCLAVTGIIYVASTR</sequence>
<keyword evidence="3" id="KW-0813">Transport</keyword>
<keyword evidence="7" id="KW-0175">Coiled coil</keyword>
<dbReference type="PANTHER" id="PTHR21230:SF26">
    <property type="entry name" value="VESICLE TRANSPORT THROUGH INTERACTION WITH T-SNARES HOMOLOG 1A"/>
    <property type="match status" value="1"/>
</dbReference>
<dbReference type="GO" id="GO:0000149">
    <property type="term" value="F:SNARE binding"/>
    <property type="evidence" value="ECO:0007669"/>
    <property type="project" value="TreeGrafter"/>
</dbReference>
<comment type="similarity">
    <text evidence="2">Belongs to the VTI1 family.</text>
</comment>
<dbReference type="Pfam" id="PF12352">
    <property type="entry name" value="V-SNARE_C"/>
    <property type="match status" value="1"/>
</dbReference>
<evidence type="ECO:0000256" key="9">
    <source>
        <dbReference type="SAM" id="Phobius"/>
    </source>
</evidence>
<dbReference type="GO" id="GO:0006896">
    <property type="term" value="P:Golgi to vacuole transport"/>
    <property type="evidence" value="ECO:0007669"/>
    <property type="project" value="TreeGrafter"/>
</dbReference>
<feature type="transmembrane region" description="Helical" evidence="9">
    <location>
        <begin position="197"/>
        <end position="217"/>
    </location>
</feature>
<dbReference type="InterPro" id="IPR038407">
    <property type="entry name" value="v-SNARE_N_sf"/>
</dbReference>
<dbReference type="InterPro" id="IPR010989">
    <property type="entry name" value="SNARE"/>
</dbReference>
<dbReference type="GO" id="GO:0006891">
    <property type="term" value="P:intra-Golgi vesicle-mediated transport"/>
    <property type="evidence" value="ECO:0007669"/>
    <property type="project" value="TreeGrafter"/>
</dbReference>
<dbReference type="GO" id="GO:0042147">
    <property type="term" value="P:retrograde transport, endosome to Golgi"/>
    <property type="evidence" value="ECO:0007669"/>
    <property type="project" value="TreeGrafter"/>
</dbReference>
<evidence type="ECO:0000259" key="10">
    <source>
        <dbReference type="Pfam" id="PF05008"/>
    </source>
</evidence>
<protein>
    <recommendedName>
        <fullName evidence="10">Vesicle transport v-SNARE N-terminal domain-containing protein</fullName>
    </recommendedName>
</protein>
<dbReference type="PANTHER" id="PTHR21230">
    <property type="entry name" value="VESICLE TRANSPORT V-SNARE PROTEIN VTI1-RELATED"/>
    <property type="match status" value="1"/>
</dbReference>
<dbReference type="Gene3D" id="1.20.58.400">
    <property type="entry name" value="t-snare proteins"/>
    <property type="match status" value="1"/>
</dbReference>
<keyword evidence="6 9" id="KW-1133">Transmembrane helix</keyword>
<dbReference type="GO" id="GO:0006886">
    <property type="term" value="P:intracellular protein transport"/>
    <property type="evidence" value="ECO:0007669"/>
    <property type="project" value="InterPro"/>
</dbReference>
<dbReference type="OrthoDB" id="430637at2759"/>
<evidence type="ECO:0000313" key="12">
    <source>
        <dbReference type="Proteomes" id="UP000678499"/>
    </source>
</evidence>
<dbReference type="Gene3D" id="1.20.5.110">
    <property type="match status" value="1"/>
</dbReference>
<dbReference type="SUPFAM" id="SSF58038">
    <property type="entry name" value="SNARE fusion complex"/>
    <property type="match status" value="1"/>
</dbReference>
<accession>A0A7R9GF24</accession>
<dbReference type="EMBL" id="OA883974">
    <property type="protein sequence ID" value="CAD7280095.1"/>
    <property type="molecule type" value="Genomic_DNA"/>
</dbReference>
<organism evidence="11">
    <name type="scientific">Notodromas monacha</name>
    <dbReference type="NCBI Taxonomy" id="399045"/>
    <lineage>
        <taxon>Eukaryota</taxon>
        <taxon>Metazoa</taxon>
        <taxon>Ecdysozoa</taxon>
        <taxon>Arthropoda</taxon>
        <taxon>Crustacea</taxon>
        <taxon>Oligostraca</taxon>
        <taxon>Ostracoda</taxon>
        <taxon>Podocopa</taxon>
        <taxon>Podocopida</taxon>
        <taxon>Cypridocopina</taxon>
        <taxon>Cypridoidea</taxon>
        <taxon>Cyprididae</taxon>
        <taxon>Notodromas</taxon>
    </lineage>
</organism>
<gene>
    <name evidence="11" type="ORF">NMOB1V02_LOCUS7758</name>
</gene>
<evidence type="ECO:0000256" key="7">
    <source>
        <dbReference type="ARBA" id="ARBA00023054"/>
    </source>
</evidence>
<feature type="domain" description="Vesicle transport v-SNARE N-terminal" evidence="10">
    <location>
        <begin position="6"/>
        <end position="93"/>
    </location>
</feature>
<evidence type="ECO:0000256" key="2">
    <source>
        <dbReference type="ARBA" id="ARBA00006108"/>
    </source>
</evidence>
<dbReference type="Pfam" id="PF05008">
    <property type="entry name" value="V-SNARE"/>
    <property type="match status" value="1"/>
</dbReference>
<evidence type="ECO:0000256" key="3">
    <source>
        <dbReference type="ARBA" id="ARBA00022448"/>
    </source>
</evidence>
<evidence type="ECO:0000256" key="6">
    <source>
        <dbReference type="ARBA" id="ARBA00022989"/>
    </source>
</evidence>
<keyword evidence="8 9" id="KW-0472">Membrane</keyword>